<dbReference type="Proteomes" id="UP000092444">
    <property type="component" value="Unassembled WGS sequence"/>
</dbReference>
<accession>A0A1B0FAN4</accession>
<reference evidence="1" key="1">
    <citation type="submission" date="2020-05" db="UniProtKB">
        <authorList>
            <consortium name="EnsemblMetazoa"/>
        </authorList>
    </citation>
    <scope>IDENTIFICATION</scope>
    <source>
        <strain evidence="1">Yale</strain>
    </source>
</reference>
<dbReference type="EMBL" id="CCAG010008786">
    <property type="status" value="NOT_ANNOTATED_CDS"/>
    <property type="molecule type" value="Genomic_DNA"/>
</dbReference>
<dbReference type="STRING" id="37546.A0A1B0FAN4"/>
<evidence type="ECO:0000313" key="1">
    <source>
        <dbReference type="EnsemblMetazoa" id="GMOY000588-PA"/>
    </source>
</evidence>
<keyword evidence="2" id="KW-1185">Reference proteome</keyword>
<proteinExistence type="predicted"/>
<sequence length="92" mass="9967">MSIAKLFVKVFNENIFEDRAESVSSKEHGPAAISSVQTGKSCLKQSLPLSEVPKACNNESLQEANMIRGSAECTLKKSAIILRTHSESLTSN</sequence>
<dbReference type="AlphaFoldDB" id="A0A1B0FAN4"/>
<dbReference type="EnsemblMetazoa" id="GMOY000588-RA">
    <property type="protein sequence ID" value="GMOY000588-PA"/>
    <property type="gene ID" value="GMOY000588"/>
</dbReference>
<protein>
    <submittedName>
        <fullName evidence="1">Uncharacterized protein</fullName>
    </submittedName>
</protein>
<organism evidence="1 2">
    <name type="scientific">Glossina morsitans morsitans</name>
    <name type="common">Savannah tsetse fly</name>
    <dbReference type="NCBI Taxonomy" id="37546"/>
    <lineage>
        <taxon>Eukaryota</taxon>
        <taxon>Metazoa</taxon>
        <taxon>Ecdysozoa</taxon>
        <taxon>Arthropoda</taxon>
        <taxon>Hexapoda</taxon>
        <taxon>Insecta</taxon>
        <taxon>Pterygota</taxon>
        <taxon>Neoptera</taxon>
        <taxon>Endopterygota</taxon>
        <taxon>Diptera</taxon>
        <taxon>Brachycera</taxon>
        <taxon>Muscomorpha</taxon>
        <taxon>Hippoboscoidea</taxon>
        <taxon>Glossinidae</taxon>
        <taxon>Glossina</taxon>
    </lineage>
</organism>
<dbReference type="EMBL" id="CCAG010008787">
    <property type="status" value="NOT_ANNOTATED_CDS"/>
    <property type="molecule type" value="Genomic_DNA"/>
</dbReference>
<name>A0A1B0FAN4_GLOMM</name>
<evidence type="ECO:0000313" key="2">
    <source>
        <dbReference type="Proteomes" id="UP000092444"/>
    </source>
</evidence>